<feature type="coiled-coil region" evidence="1">
    <location>
        <begin position="124"/>
        <end position="155"/>
    </location>
</feature>
<proteinExistence type="predicted"/>
<dbReference type="Pfam" id="PF04383">
    <property type="entry name" value="KilA-N"/>
    <property type="match status" value="1"/>
</dbReference>
<dbReference type="EMBL" id="VSSQ01000062">
    <property type="protein sequence ID" value="MPL71896.1"/>
    <property type="molecule type" value="Genomic_DNA"/>
</dbReference>
<feature type="domain" description="KilA-N" evidence="2">
    <location>
        <begin position="9"/>
        <end position="111"/>
    </location>
</feature>
<dbReference type="InterPro" id="IPR036887">
    <property type="entry name" value="HTH_APSES_sf"/>
</dbReference>
<dbReference type="SUPFAM" id="SSF54616">
    <property type="entry name" value="DNA-binding domain of Mlu1-box binding protein MBP1"/>
    <property type="match status" value="1"/>
</dbReference>
<reference evidence="3" key="1">
    <citation type="submission" date="2019-08" db="EMBL/GenBank/DDBJ databases">
        <authorList>
            <person name="Kucharzyk K."/>
            <person name="Murdoch R.W."/>
            <person name="Higgins S."/>
            <person name="Loffler F."/>
        </authorList>
    </citation>
    <scope>NUCLEOTIDE SEQUENCE</scope>
</reference>
<dbReference type="Pfam" id="PF03374">
    <property type="entry name" value="ANT"/>
    <property type="match status" value="1"/>
</dbReference>
<name>A0A644TY23_9ZZZZ</name>
<gene>
    <name evidence="3" type="ORF">SDC9_17675</name>
</gene>
<keyword evidence="1" id="KW-0175">Coiled coil</keyword>
<organism evidence="3">
    <name type="scientific">bioreactor metagenome</name>
    <dbReference type="NCBI Taxonomy" id="1076179"/>
    <lineage>
        <taxon>unclassified sequences</taxon>
        <taxon>metagenomes</taxon>
        <taxon>ecological metagenomes</taxon>
    </lineage>
</organism>
<dbReference type="SMART" id="SM01252">
    <property type="entry name" value="KilA-N"/>
    <property type="match status" value="1"/>
</dbReference>
<protein>
    <recommendedName>
        <fullName evidence="2">KilA-N domain-containing protein</fullName>
    </recommendedName>
</protein>
<sequence>MDEITVYNRKEVFNYHGHGITFSMDNGDVMVNLTEMAKPFGKLPNDFMRLEQTRNFIEALNERLINTGNPVVKISEGRYGGTWAHQKLALKFAAWLNPRFELWVFDRIEELLRHGYTKLDSIGRKELALMLLQAEEEKEKAMQIAMEQERELKSQAPKVRYHDAVLQSESLINTNVIAKELGMSAYALNKRLHAMGIIYKSGNTWVLYQRYADKGLTGTRTVPYIDREGNQKTTIHTYWTEAGRKFIHSRLASAVSFQKV</sequence>
<dbReference type="GO" id="GO:0003677">
    <property type="term" value="F:DNA binding"/>
    <property type="evidence" value="ECO:0007669"/>
    <property type="project" value="InterPro"/>
</dbReference>
<dbReference type="AlphaFoldDB" id="A0A644TY23"/>
<dbReference type="InterPro" id="IPR018004">
    <property type="entry name" value="KilA/APSES_HTH"/>
</dbReference>
<evidence type="ECO:0000256" key="1">
    <source>
        <dbReference type="SAM" id="Coils"/>
    </source>
</evidence>
<evidence type="ECO:0000313" key="3">
    <source>
        <dbReference type="EMBL" id="MPL71896.1"/>
    </source>
</evidence>
<evidence type="ECO:0000259" key="2">
    <source>
        <dbReference type="PROSITE" id="PS51301"/>
    </source>
</evidence>
<dbReference type="PROSITE" id="PS51301">
    <property type="entry name" value="KILA_N"/>
    <property type="match status" value="1"/>
</dbReference>
<dbReference type="InterPro" id="IPR017880">
    <property type="entry name" value="KilA_N"/>
</dbReference>
<comment type="caution">
    <text evidence="3">The sequence shown here is derived from an EMBL/GenBank/DDBJ whole genome shotgun (WGS) entry which is preliminary data.</text>
</comment>
<accession>A0A644TY23</accession>
<dbReference type="InterPro" id="IPR005039">
    <property type="entry name" value="Ant_C"/>
</dbReference>